<evidence type="ECO:0000256" key="8">
    <source>
        <dbReference type="ARBA" id="ARBA00022840"/>
    </source>
</evidence>
<dbReference type="FunFam" id="3.40.50.300:FF:000221">
    <property type="entry name" value="Multidrug ABC transporter ATP-binding protein"/>
    <property type="match status" value="1"/>
</dbReference>
<comment type="similarity">
    <text evidence="2">Belongs to the ABC transporter superfamily. ABCB family. Multidrug resistance exporter (TC 3.A.1.201) subfamily.</text>
</comment>
<feature type="transmembrane region" description="Helical" evidence="12">
    <location>
        <begin position="705"/>
        <end position="738"/>
    </location>
</feature>
<organism evidence="15 16">
    <name type="scientific">Tilletia horrida</name>
    <dbReference type="NCBI Taxonomy" id="155126"/>
    <lineage>
        <taxon>Eukaryota</taxon>
        <taxon>Fungi</taxon>
        <taxon>Dikarya</taxon>
        <taxon>Basidiomycota</taxon>
        <taxon>Ustilaginomycotina</taxon>
        <taxon>Exobasidiomycetes</taxon>
        <taxon>Tilletiales</taxon>
        <taxon>Tilletiaceae</taxon>
        <taxon>Tilletia</taxon>
    </lineage>
</organism>
<evidence type="ECO:0000256" key="10">
    <source>
        <dbReference type="ARBA" id="ARBA00023136"/>
    </source>
</evidence>
<dbReference type="GO" id="GO:0005743">
    <property type="term" value="C:mitochondrial inner membrane"/>
    <property type="evidence" value="ECO:0007669"/>
    <property type="project" value="TreeGrafter"/>
</dbReference>
<feature type="transmembrane region" description="Helical" evidence="12">
    <location>
        <begin position="977"/>
        <end position="995"/>
    </location>
</feature>
<keyword evidence="6" id="KW-0677">Repeat</keyword>
<dbReference type="GO" id="GO:0090374">
    <property type="term" value="P:oligopeptide export from mitochondrion"/>
    <property type="evidence" value="ECO:0007669"/>
    <property type="project" value="TreeGrafter"/>
</dbReference>
<evidence type="ECO:0000259" key="14">
    <source>
        <dbReference type="PROSITE" id="PS50929"/>
    </source>
</evidence>
<evidence type="ECO:0000256" key="12">
    <source>
        <dbReference type="SAM" id="Phobius"/>
    </source>
</evidence>
<feature type="domain" description="ABC transporter" evidence="13">
    <location>
        <begin position="1049"/>
        <end position="1298"/>
    </location>
</feature>
<dbReference type="Pfam" id="PF00005">
    <property type="entry name" value="ABC_tran"/>
    <property type="match status" value="2"/>
</dbReference>
<feature type="transmembrane region" description="Helical" evidence="12">
    <location>
        <begin position="164"/>
        <end position="186"/>
    </location>
</feature>
<keyword evidence="4" id="KW-1003">Cell membrane</keyword>
<dbReference type="PROSITE" id="PS00211">
    <property type="entry name" value="ABC_TRANSPORTER_1"/>
    <property type="match status" value="2"/>
</dbReference>
<keyword evidence="7" id="KW-0547">Nucleotide-binding</keyword>
<feature type="transmembrane region" description="Helical" evidence="12">
    <location>
        <begin position="192"/>
        <end position="211"/>
    </location>
</feature>
<feature type="transmembrane region" description="Helical" evidence="12">
    <location>
        <begin position="40"/>
        <end position="60"/>
    </location>
</feature>
<feature type="domain" description="ABC transporter" evidence="13">
    <location>
        <begin position="364"/>
        <end position="614"/>
    </location>
</feature>
<dbReference type="CDD" id="cd18577">
    <property type="entry name" value="ABC_6TM_Pgp_ABCB1_D1_like"/>
    <property type="match status" value="1"/>
</dbReference>
<evidence type="ECO:0000256" key="9">
    <source>
        <dbReference type="ARBA" id="ARBA00022989"/>
    </source>
</evidence>
<keyword evidence="5 12" id="KW-0812">Transmembrane</keyword>
<feature type="region of interest" description="Disordered" evidence="11">
    <location>
        <begin position="1"/>
        <end position="20"/>
    </location>
</feature>
<dbReference type="Gene3D" id="3.40.50.300">
    <property type="entry name" value="P-loop containing nucleotide triphosphate hydrolases"/>
    <property type="match status" value="2"/>
</dbReference>
<feature type="transmembrane region" description="Helical" evidence="12">
    <location>
        <begin position="758"/>
        <end position="778"/>
    </location>
</feature>
<dbReference type="Proteomes" id="UP001176521">
    <property type="component" value="Unassembled WGS sequence"/>
</dbReference>
<dbReference type="InterPro" id="IPR003439">
    <property type="entry name" value="ABC_transporter-like_ATP-bd"/>
</dbReference>
<name>A0AAN6GGW9_9BASI</name>
<feature type="compositionally biased region" description="Basic and acidic residues" evidence="11">
    <location>
        <begin position="1023"/>
        <end position="1040"/>
    </location>
</feature>
<dbReference type="GO" id="GO:0016887">
    <property type="term" value="F:ATP hydrolysis activity"/>
    <property type="evidence" value="ECO:0007669"/>
    <property type="project" value="InterPro"/>
</dbReference>
<evidence type="ECO:0000256" key="2">
    <source>
        <dbReference type="ARBA" id="ARBA00007577"/>
    </source>
</evidence>
<evidence type="ECO:0000256" key="5">
    <source>
        <dbReference type="ARBA" id="ARBA00022692"/>
    </source>
</evidence>
<dbReference type="InterPro" id="IPR039421">
    <property type="entry name" value="Type_1_exporter"/>
</dbReference>
<dbReference type="EMBL" id="JAPDMQ010000073">
    <property type="protein sequence ID" value="KAK0536643.1"/>
    <property type="molecule type" value="Genomic_DNA"/>
</dbReference>
<evidence type="ECO:0000256" key="3">
    <source>
        <dbReference type="ARBA" id="ARBA00022448"/>
    </source>
</evidence>
<dbReference type="CDD" id="cd18578">
    <property type="entry name" value="ABC_6TM_Pgp_ABCB1_D2_like"/>
    <property type="match status" value="1"/>
</dbReference>
<feature type="domain" description="ABC transmembrane type-1" evidence="14">
    <location>
        <begin position="718"/>
        <end position="1003"/>
    </location>
</feature>
<dbReference type="PROSITE" id="PS50929">
    <property type="entry name" value="ABC_TM1F"/>
    <property type="match status" value="2"/>
</dbReference>
<dbReference type="Pfam" id="PF00664">
    <property type="entry name" value="ABC_membrane"/>
    <property type="match status" value="2"/>
</dbReference>
<feature type="transmembrane region" description="Helical" evidence="12">
    <location>
        <begin position="834"/>
        <end position="854"/>
    </location>
</feature>
<sequence>MCTRAMTMANSRQPDTLKDTPAAPSPPLRLLYAHADPVDILLNLAGLIAAVAAGATQPLMNIPFGNITSRFVQSSGPDAAVTQNINHSVVNFLYLAAATFVAVYVCLGTWIFTGERITSRMRRAYLAKLMQQEVEFHSQQGAGILTARMDSDFQNIQNGISEKVALNVMYLSCCITGFAVAIARSWRLGLSLLPMLPALVIITLIFSHLAVKYTIGVISALSGSAILTDEALSAIKTVHSLGAADDFLRKHRINVAHADVLCKKRAWSVALCTAAITFVIYSGYALAFFHGAILLRRGQIEAGIIITVFLSIMMGSFALSQIPNSIQTFASAWSSLRSVHEVLSRTPRISSPPNARPASVKTEIAFNSVSFVYPSRPDGAALANFDLCIRAGRTTAIVGSSGSFKSTLCLLLERFYDPQSGSITLDGADLRTLDLTDLRGRCVSMVSQDVVLLQGTILDNVLCGLTPAEVESIDRGGVNAALQARVEHACRQSDAHEFITSLPQGYYTHVGTGGLSLSGGQRARLAIARALIREPELLILDEATANLDMISERAIHESLQKGSGSRTTIVVAHRLSAIRSADHIILMQAGHVVAQGSHDELLRSDDDTYRKLLQFSDLAGTPALESTVALSSDKGGVRAFDDDGERGSSTTVDDTSVDAAVQEKNADALTAITAPGHAGNKVELVSKSRGPEGQRRLRARSAIFLFVKLAPASVAWLIIGLLGCLGAGLTYPAFAIVYGQAYSTFSESRSNAQEQTLNALWFFLVAICGSIAIVAQFVGTAEASARFSSACRIELFARLLRKPISYFDDEAHSPARLAKIVGSAPEATEKVTGVTMGSFVSSGITLVGGAIVALSYNWKFALVNLSVVPLTLLTGVCRLKIIEAKEQRLRVAHDPSTALASEAVSAFRTIASLAQEERVCDKFGRMLDGTRRYARRMAMLDTAVFALAQTNMFFVIALGFWYGGQLISRGELSQREFFVVFIAIVSGSFQCVNLLSQTPEVSQAKLAFAQINSVLNDDDDDDMARFDREGREPGDARPDEPVVSAAATLKLDNVHFAFGSRKKAVLQGVNVECAAAGHLAICGPSGSGKSTTIALIERFYEPDSGRVSFDGRDVSSFELGAYRACVSLVTQEPVLFSGTIEDNLRLGRGARVFGQEGSDEEEALREAMREALKEANLITTIDELPDGIKTDLGSKGITLSGGQRQRLVLARALLKRPKLLLLDEATSALDFENQATIQAALDAATESKERTTVSVVHRLETLRKVPHIAVMQDGRVVEEGTFDELAGAGAGLFAQMLRSGGSAGWV</sequence>
<dbReference type="GO" id="GO:0005524">
    <property type="term" value="F:ATP binding"/>
    <property type="evidence" value="ECO:0007669"/>
    <property type="project" value="UniProtKB-KW"/>
</dbReference>
<dbReference type="InterPro" id="IPR011527">
    <property type="entry name" value="ABC1_TM_dom"/>
</dbReference>
<evidence type="ECO:0000313" key="16">
    <source>
        <dbReference type="Proteomes" id="UP001176521"/>
    </source>
</evidence>
<dbReference type="InterPro" id="IPR027417">
    <property type="entry name" value="P-loop_NTPase"/>
</dbReference>
<dbReference type="GO" id="GO:0005886">
    <property type="term" value="C:plasma membrane"/>
    <property type="evidence" value="ECO:0007669"/>
    <property type="project" value="UniProtKB-SubCell"/>
</dbReference>
<feature type="transmembrane region" description="Helical" evidence="12">
    <location>
        <begin position="92"/>
        <end position="113"/>
    </location>
</feature>
<comment type="caution">
    <text evidence="15">The sequence shown here is derived from an EMBL/GenBank/DDBJ whole genome shotgun (WGS) entry which is preliminary data.</text>
</comment>
<feature type="domain" description="ABC transmembrane type-1" evidence="14">
    <location>
        <begin position="44"/>
        <end position="331"/>
    </location>
</feature>
<keyword evidence="3" id="KW-0813">Transport</keyword>
<feature type="transmembrane region" description="Helical" evidence="12">
    <location>
        <begin position="860"/>
        <end position="881"/>
    </location>
</feature>
<dbReference type="InterPro" id="IPR036640">
    <property type="entry name" value="ABC1_TM_sf"/>
</dbReference>
<dbReference type="InterPro" id="IPR003593">
    <property type="entry name" value="AAA+_ATPase"/>
</dbReference>
<evidence type="ECO:0000256" key="4">
    <source>
        <dbReference type="ARBA" id="ARBA00022475"/>
    </source>
</evidence>
<evidence type="ECO:0000259" key="13">
    <source>
        <dbReference type="PROSITE" id="PS50893"/>
    </source>
</evidence>
<dbReference type="Gene3D" id="1.20.1560.10">
    <property type="entry name" value="ABC transporter type 1, transmembrane domain"/>
    <property type="match status" value="1"/>
</dbReference>
<dbReference type="PROSITE" id="PS50893">
    <property type="entry name" value="ABC_TRANSPORTER_2"/>
    <property type="match status" value="2"/>
</dbReference>
<gene>
    <name evidence="15" type="ORF">OC842_001910</name>
</gene>
<keyword evidence="10 12" id="KW-0472">Membrane</keyword>
<feature type="transmembrane region" description="Helical" evidence="12">
    <location>
        <begin position="269"/>
        <end position="294"/>
    </location>
</feature>
<feature type="region of interest" description="Disordered" evidence="11">
    <location>
        <begin position="1019"/>
        <end position="1040"/>
    </location>
</feature>
<protein>
    <submittedName>
        <fullName evidence="15">Uncharacterized protein</fullName>
    </submittedName>
</protein>
<dbReference type="SMART" id="SM00382">
    <property type="entry name" value="AAA"/>
    <property type="match status" value="2"/>
</dbReference>
<keyword evidence="8" id="KW-0067">ATP-binding</keyword>
<evidence type="ECO:0000313" key="15">
    <source>
        <dbReference type="EMBL" id="KAK0536643.1"/>
    </source>
</evidence>
<dbReference type="SUPFAM" id="SSF90123">
    <property type="entry name" value="ABC transporter transmembrane region"/>
    <property type="match status" value="2"/>
</dbReference>
<evidence type="ECO:0000256" key="7">
    <source>
        <dbReference type="ARBA" id="ARBA00022741"/>
    </source>
</evidence>
<comment type="subcellular location">
    <subcellularLocation>
        <location evidence="1">Cell membrane</location>
        <topology evidence="1">Multi-pass membrane protein</topology>
    </subcellularLocation>
</comment>
<keyword evidence="9 12" id="KW-1133">Transmembrane helix</keyword>
<reference evidence="15" key="1">
    <citation type="journal article" date="2023" name="PhytoFront">
        <title>Draft Genome Resources of Seven Strains of Tilletia horrida, Causal Agent of Kernel Smut of Rice.</title>
        <authorList>
            <person name="Khanal S."/>
            <person name="Antony Babu S."/>
            <person name="Zhou X.G."/>
        </authorList>
    </citation>
    <scope>NUCLEOTIDE SEQUENCE</scope>
    <source>
        <strain evidence="15">TX3</strain>
    </source>
</reference>
<evidence type="ECO:0000256" key="6">
    <source>
        <dbReference type="ARBA" id="ARBA00022737"/>
    </source>
</evidence>
<dbReference type="PANTHER" id="PTHR43394">
    <property type="entry name" value="ATP-DEPENDENT PERMEASE MDL1, MITOCHONDRIAL"/>
    <property type="match status" value="1"/>
</dbReference>
<dbReference type="FunFam" id="3.40.50.300:FF:000913">
    <property type="entry name" value="ABC multidrug transporter SitT"/>
    <property type="match status" value="1"/>
</dbReference>
<accession>A0AAN6GGW9</accession>
<dbReference type="SUPFAM" id="SSF52540">
    <property type="entry name" value="P-loop containing nucleoside triphosphate hydrolases"/>
    <property type="match status" value="2"/>
</dbReference>
<dbReference type="GO" id="GO:0015421">
    <property type="term" value="F:ABC-type oligopeptide transporter activity"/>
    <property type="evidence" value="ECO:0007669"/>
    <property type="project" value="TreeGrafter"/>
</dbReference>
<evidence type="ECO:0000256" key="11">
    <source>
        <dbReference type="SAM" id="MobiDB-lite"/>
    </source>
</evidence>
<keyword evidence="16" id="KW-1185">Reference proteome</keyword>
<feature type="transmembrane region" description="Helical" evidence="12">
    <location>
        <begin position="940"/>
        <end position="962"/>
    </location>
</feature>
<evidence type="ECO:0000256" key="1">
    <source>
        <dbReference type="ARBA" id="ARBA00004651"/>
    </source>
</evidence>
<dbReference type="InterPro" id="IPR017871">
    <property type="entry name" value="ABC_transporter-like_CS"/>
</dbReference>
<proteinExistence type="inferred from homology"/>
<dbReference type="PANTHER" id="PTHR43394:SF11">
    <property type="entry name" value="ATP-BINDING CASSETTE TRANSPORTER"/>
    <property type="match status" value="1"/>
</dbReference>